<evidence type="ECO:0000313" key="2">
    <source>
        <dbReference type="Proteomes" id="UP001148662"/>
    </source>
</evidence>
<dbReference type="Proteomes" id="UP001148662">
    <property type="component" value="Unassembled WGS sequence"/>
</dbReference>
<accession>A0ACC1RIJ0</accession>
<proteinExistence type="predicted"/>
<organism evidence="1 2">
    <name type="scientific">Phlebia brevispora</name>
    <dbReference type="NCBI Taxonomy" id="194682"/>
    <lineage>
        <taxon>Eukaryota</taxon>
        <taxon>Fungi</taxon>
        <taxon>Dikarya</taxon>
        <taxon>Basidiomycota</taxon>
        <taxon>Agaricomycotina</taxon>
        <taxon>Agaricomycetes</taxon>
        <taxon>Polyporales</taxon>
        <taxon>Meruliaceae</taxon>
        <taxon>Phlebia</taxon>
    </lineage>
</organism>
<gene>
    <name evidence="1" type="ORF">NM688_g9182</name>
</gene>
<reference evidence="1" key="1">
    <citation type="submission" date="2022-07" db="EMBL/GenBank/DDBJ databases">
        <title>Genome Sequence of Phlebia brevispora.</title>
        <authorList>
            <person name="Buettner E."/>
        </authorList>
    </citation>
    <scope>NUCLEOTIDE SEQUENCE</scope>
    <source>
        <strain evidence="1">MPL23</strain>
    </source>
</reference>
<comment type="caution">
    <text evidence="1">The sequence shown here is derived from an EMBL/GenBank/DDBJ whole genome shotgun (WGS) entry which is preliminary data.</text>
</comment>
<sequence length="506" mass="55276">MSVHHRNSVTETTAPYQPLSQVETPEVHPSTPLLLSEDEEVALAEDFVAQERVASHDWRIWWIHFILGCAILLPWNALITATPYFMSRLEGTSLQSTFSSYLSTTFTIANFLFLAHATATTQQATNSRRVKISLAHLTVLSFLLTLSTFINTLPGLFFAFVMLNGIIQAAAGSYLQTSVIAVASLFGPTAIQAIMSGQAAIGVAVSAVEVLSSMASIRAAPTPEAIAASQPEARAAFIFFGLSTIFLVLSIGAHIWLTKLPAYMAIMEQYSHTKDIPHSHSRHPSLSDEPQTPVAESQSHVPGEKKHQLIRVAKSNLIYNLAVAYVFIITLAVFPPITISIKPTNPATHPLVFSTVHFLVFNVGDWLGRYICSFPRLLVWSARRLLSFSVARTLFIPIFLMCNIQRSSTVSAASQAIISSDLLYMFILLLFGLTNGYVSSLCMMAAPSVEHNPRLKGRLEDVDVAATVASFCLVGGLAVGSFTSFGVKAAIVYFSEFLELTWDNTL</sequence>
<evidence type="ECO:0000313" key="1">
    <source>
        <dbReference type="EMBL" id="KAJ3520310.1"/>
    </source>
</evidence>
<keyword evidence="2" id="KW-1185">Reference proteome</keyword>
<protein>
    <submittedName>
        <fullName evidence="1">Uncharacterized protein</fullName>
    </submittedName>
</protein>
<dbReference type="EMBL" id="JANHOG010002753">
    <property type="protein sequence ID" value="KAJ3520310.1"/>
    <property type="molecule type" value="Genomic_DNA"/>
</dbReference>
<name>A0ACC1RIJ0_9APHY</name>